<feature type="compositionally biased region" description="Basic and acidic residues" evidence="1">
    <location>
        <begin position="121"/>
        <end position="153"/>
    </location>
</feature>
<proteinExistence type="predicted"/>
<feature type="region of interest" description="Disordered" evidence="1">
    <location>
        <begin position="121"/>
        <end position="200"/>
    </location>
</feature>
<protein>
    <submittedName>
        <fullName evidence="2">Uncharacterized protein</fullName>
    </submittedName>
</protein>
<gene>
    <name evidence="2" type="ORF">PACLA_8A088318</name>
</gene>
<evidence type="ECO:0000313" key="3">
    <source>
        <dbReference type="Proteomes" id="UP001152795"/>
    </source>
</evidence>
<dbReference type="EMBL" id="CACRXK020018865">
    <property type="protein sequence ID" value="CAB4032992.1"/>
    <property type="molecule type" value="Genomic_DNA"/>
</dbReference>
<reference evidence="2" key="1">
    <citation type="submission" date="2020-04" db="EMBL/GenBank/DDBJ databases">
        <authorList>
            <person name="Alioto T."/>
            <person name="Alioto T."/>
            <person name="Gomez Garrido J."/>
        </authorList>
    </citation>
    <scope>NUCLEOTIDE SEQUENCE</scope>
    <source>
        <strain evidence="2">A484AB</strain>
    </source>
</reference>
<keyword evidence="3" id="KW-1185">Reference proteome</keyword>
<name>A0A7D9JP79_PARCT</name>
<evidence type="ECO:0000313" key="2">
    <source>
        <dbReference type="EMBL" id="CAB4032992.1"/>
    </source>
</evidence>
<dbReference type="AlphaFoldDB" id="A0A7D9JP79"/>
<sequence>NEVDPSKFAFHPRSPSSVASSGRVRSRLVRSALRDHRVVVETVRTYEMISEFKMNIVIWLQQHGLAHKSELLTAIPDITLNKEDELDVLSKMSAIRDTTQQILDALWQVTKDDYSWSQHDLVDGKEEQEENSKDNNIRPDDIGIEMDTKKDDGLSSSPVARQHGDNDDEEVNVQSQEHNLQAKVGELRQKVTRSNDDKIL</sequence>
<feature type="compositionally biased region" description="Basic and acidic residues" evidence="1">
    <location>
        <begin position="185"/>
        <end position="200"/>
    </location>
</feature>
<feature type="non-terminal residue" evidence="2">
    <location>
        <position position="1"/>
    </location>
</feature>
<dbReference type="Proteomes" id="UP001152795">
    <property type="component" value="Unassembled WGS sequence"/>
</dbReference>
<feature type="compositionally biased region" description="Low complexity" evidence="1">
    <location>
        <begin position="12"/>
        <end position="21"/>
    </location>
</feature>
<comment type="caution">
    <text evidence="2">The sequence shown here is derived from an EMBL/GenBank/DDBJ whole genome shotgun (WGS) entry which is preliminary data.</text>
</comment>
<organism evidence="2 3">
    <name type="scientific">Paramuricea clavata</name>
    <name type="common">Red gorgonian</name>
    <name type="synonym">Violescent sea-whip</name>
    <dbReference type="NCBI Taxonomy" id="317549"/>
    <lineage>
        <taxon>Eukaryota</taxon>
        <taxon>Metazoa</taxon>
        <taxon>Cnidaria</taxon>
        <taxon>Anthozoa</taxon>
        <taxon>Octocorallia</taxon>
        <taxon>Malacalcyonacea</taxon>
        <taxon>Plexauridae</taxon>
        <taxon>Paramuricea</taxon>
    </lineage>
</organism>
<accession>A0A7D9JP79</accession>
<feature type="region of interest" description="Disordered" evidence="1">
    <location>
        <begin position="1"/>
        <end position="21"/>
    </location>
</feature>
<evidence type="ECO:0000256" key="1">
    <source>
        <dbReference type="SAM" id="MobiDB-lite"/>
    </source>
</evidence>